<evidence type="ECO:0000256" key="5">
    <source>
        <dbReference type="ARBA" id="ARBA00023235"/>
    </source>
</evidence>
<evidence type="ECO:0000313" key="9">
    <source>
        <dbReference type="EMBL" id="QAR31919.1"/>
    </source>
</evidence>
<dbReference type="Gene3D" id="1.10.4030.10">
    <property type="entry name" value="Porin chaperone SurA, peptide-binding domain"/>
    <property type="match status" value="1"/>
</dbReference>
<dbReference type="AlphaFoldDB" id="A0A410JV70"/>
<proteinExistence type="predicted"/>
<keyword evidence="3 7" id="KW-0732">Signal</keyword>
<dbReference type="GO" id="GO:0003755">
    <property type="term" value="F:peptidyl-prolyl cis-trans isomerase activity"/>
    <property type="evidence" value="ECO:0007669"/>
    <property type="project" value="UniProtKB-KW"/>
</dbReference>
<feature type="domain" description="PpiC" evidence="8">
    <location>
        <begin position="177"/>
        <end position="265"/>
    </location>
</feature>
<dbReference type="InterPro" id="IPR027304">
    <property type="entry name" value="Trigger_fact/SurA_dom_sf"/>
</dbReference>
<dbReference type="Pfam" id="PF13145">
    <property type="entry name" value="Rotamase_2"/>
    <property type="match status" value="1"/>
</dbReference>
<evidence type="ECO:0000256" key="7">
    <source>
        <dbReference type="SAM" id="SignalP"/>
    </source>
</evidence>
<dbReference type="RefSeq" id="WP_128465206.1">
    <property type="nucleotide sequence ID" value="NZ_CP035108.1"/>
</dbReference>
<evidence type="ECO:0000256" key="4">
    <source>
        <dbReference type="ARBA" id="ARBA00023110"/>
    </source>
</evidence>
<evidence type="ECO:0000256" key="3">
    <source>
        <dbReference type="ARBA" id="ARBA00022729"/>
    </source>
</evidence>
<dbReference type="PROSITE" id="PS51257">
    <property type="entry name" value="PROKAR_LIPOPROTEIN"/>
    <property type="match status" value="1"/>
</dbReference>
<feature type="signal peptide" evidence="7">
    <location>
        <begin position="1"/>
        <end position="21"/>
    </location>
</feature>
<dbReference type="OrthoDB" id="250991at2"/>
<keyword evidence="4 6" id="KW-0697">Rotamase</keyword>
<dbReference type="Proteomes" id="UP000287502">
    <property type="component" value="Chromosome"/>
</dbReference>
<dbReference type="EC" id="5.2.1.8" evidence="2"/>
<accession>A0A410JV70</accession>
<dbReference type="InterPro" id="IPR050245">
    <property type="entry name" value="PrsA_foldase"/>
</dbReference>
<comment type="catalytic activity">
    <reaction evidence="1">
        <text>[protein]-peptidylproline (omega=180) = [protein]-peptidylproline (omega=0)</text>
        <dbReference type="Rhea" id="RHEA:16237"/>
        <dbReference type="Rhea" id="RHEA-COMP:10747"/>
        <dbReference type="Rhea" id="RHEA-COMP:10748"/>
        <dbReference type="ChEBI" id="CHEBI:83833"/>
        <dbReference type="ChEBI" id="CHEBI:83834"/>
        <dbReference type="EC" id="5.2.1.8"/>
    </reaction>
</comment>
<dbReference type="InterPro" id="IPR000297">
    <property type="entry name" value="PPIase_PpiC"/>
</dbReference>
<reference evidence="9 10" key="1">
    <citation type="submission" date="2019-01" db="EMBL/GenBank/DDBJ databases">
        <title>Geovibrio thiophilus DSM 11263, complete genome.</title>
        <authorList>
            <person name="Spring S."/>
            <person name="Bunk B."/>
            <person name="Sproer C."/>
        </authorList>
    </citation>
    <scope>NUCLEOTIDE SEQUENCE [LARGE SCALE GENOMIC DNA]</scope>
    <source>
        <strain evidence="9 10">DSM 11263</strain>
    </source>
</reference>
<gene>
    <name evidence="9" type="ORF">EP073_00430</name>
</gene>
<dbReference type="Gene3D" id="3.10.50.40">
    <property type="match status" value="1"/>
</dbReference>
<dbReference type="PROSITE" id="PS50198">
    <property type="entry name" value="PPIC_PPIASE_2"/>
    <property type="match status" value="1"/>
</dbReference>
<keyword evidence="5 6" id="KW-0413">Isomerase</keyword>
<organism evidence="9 10">
    <name type="scientific">Geovibrio thiophilus</name>
    <dbReference type="NCBI Taxonomy" id="139438"/>
    <lineage>
        <taxon>Bacteria</taxon>
        <taxon>Pseudomonadati</taxon>
        <taxon>Deferribacterota</taxon>
        <taxon>Deferribacteres</taxon>
        <taxon>Deferribacterales</taxon>
        <taxon>Geovibrionaceae</taxon>
        <taxon>Geovibrio</taxon>
    </lineage>
</organism>
<evidence type="ECO:0000256" key="2">
    <source>
        <dbReference type="ARBA" id="ARBA00013194"/>
    </source>
</evidence>
<evidence type="ECO:0000256" key="6">
    <source>
        <dbReference type="PROSITE-ProRule" id="PRU00278"/>
    </source>
</evidence>
<evidence type="ECO:0000256" key="1">
    <source>
        <dbReference type="ARBA" id="ARBA00000971"/>
    </source>
</evidence>
<dbReference type="EMBL" id="CP035108">
    <property type="protein sequence ID" value="QAR31919.1"/>
    <property type="molecule type" value="Genomic_DNA"/>
</dbReference>
<dbReference type="SUPFAM" id="SSF109998">
    <property type="entry name" value="Triger factor/SurA peptide-binding domain-like"/>
    <property type="match status" value="1"/>
</dbReference>
<sequence length="326" mass="36817">MRMMKKTAILLLLTAFFFGCGDNGKKSGDARPKVEKRTILKINGVEIDNSELLDYAYFTVLEMDPLTVENQEVKDRIVRNFIIHRLLLDEAKKRGLDIGDERSAKIAGYIDKMEEGRAAENDDNATDEILKNRLKKQMIENVLVQNLLTQVADTNVIVTDEELKAYYGSNKDRFTGKRTANVFMILTIEEESAKQAMGELKKGVPFAEVAEQYSISDEKKNGGNLGWISMDDYPEVFAEAFRLRAGETSGIIKSEYGFHIFRTVAYRNGENRKFEQVKSDIYARLYSQKQEESVRNFIDEIYGKAEIINVAPAAFEPLTAGSGAGN</sequence>
<dbReference type="SUPFAM" id="SSF54534">
    <property type="entry name" value="FKBP-like"/>
    <property type="match status" value="1"/>
</dbReference>
<dbReference type="PANTHER" id="PTHR47245">
    <property type="entry name" value="PEPTIDYLPROLYL ISOMERASE"/>
    <property type="match status" value="1"/>
</dbReference>
<evidence type="ECO:0000313" key="10">
    <source>
        <dbReference type="Proteomes" id="UP000287502"/>
    </source>
</evidence>
<evidence type="ECO:0000259" key="8">
    <source>
        <dbReference type="PROSITE" id="PS50198"/>
    </source>
</evidence>
<name>A0A410JV70_9BACT</name>
<dbReference type="InterPro" id="IPR046357">
    <property type="entry name" value="PPIase_dom_sf"/>
</dbReference>
<dbReference type="PANTHER" id="PTHR47245:SF1">
    <property type="entry name" value="FOLDASE PROTEIN PRSA"/>
    <property type="match status" value="1"/>
</dbReference>
<dbReference type="KEGG" id="gtl:EP073_00430"/>
<feature type="chain" id="PRO_5019133059" description="peptidylprolyl isomerase" evidence="7">
    <location>
        <begin position="22"/>
        <end position="326"/>
    </location>
</feature>
<keyword evidence="10" id="KW-1185">Reference proteome</keyword>
<protein>
    <recommendedName>
        <fullName evidence="2">peptidylprolyl isomerase</fullName>
        <ecNumber evidence="2">5.2.1.8</ecNumber>
    </recommendedName>
</protein>